<organism evidence="1">
    <name type="scientific">hydrothermal vent metagenome</name>
    <dbReference type="NCBI Taxonomy" id="652676"/>
    <lineage>
        <taxon>unclassified sequences</taxon>
        <taxon>metagenomes</taxon>
        <taxon>ecological metagenomes</taxon>
    </lineage>
</organism>
<evidence type="ECO:0008006" key="2">
    <source>
        <dbReference type="Google" id="ProtNLM"/>
    </source>
</evidence>
<gene>
    <name evidence="1" type="ORF">MNB_SV-6-1344</name>
</gene>
<reference evidence="1" key="1">
    <citation type="submission" date="2016-10" db="EMBL/GenBank/DDBJ databases">
        <authorList>
            <person name="de Groot N.N."/>
        </authorList>
    </citation>
    <scope>NUCLEOTIDE SEQUENCE</scope>
</reference>
<dbReference type="AlphaFoldDB" id="A0A1W1BEX1"/>
<evidence type="ECO:0000313" key="1">
    <source>
        <dbReference type="EMBL" id="SFV52049.1"/>
    </source>
</evidence>
<name>A0A1W1BEX1_9ZZZZ</name>
<accession>A0A1W1BEX1</accession>
<proteinExistence type="predicted"/>
<protein>
    <recommendedName>
        <fullName evidence="2">PA14 domain-containing protein</fullName>
    </recommendedName>
</protein>
<dbReference type="EMBL" id="FPHC01000024">
    <property type="protein sequence ID" value="SFV52049.1"/>
    <property type="molecule type" value="Genomic_DNA"/>
</dbReference>
<sequence length="496" mass="57192">MKKLIVLLIPFVLIGRGYNPDDICKDVKIVAKEAEMIDKKFKDPKNAFALLNATAFRQITYRKPKCMNEKEYLSYLDTYAYLSTYSERIGTIEQFVKKYPNHIYFYKVAGESYERQFDKYQNSEYRQKALKYYAKYVELSKEKNQKVDKRVVEYLKTGGLKKAKSTWGKYLNPKGDIPIGKYRAFYIDTHNPKTVVATEIVEDIAVNYPYKEFHGIDSANFGGYWVGKLKFSKDTQKSIYVSQSNSTTRVIIDGYVVYDKKQRGGVDYNFTKGTHTIEVEFINRWHTTTLSVKVMDRVTRLKKDEIIDRLSRHVTDDTIFDYVGVYESDNKNNTIELKLEKSDKPTVLLLQSHRAVTWDIDNSNGVDIAAIVINSSRLESEVRGDIDGVEVLYSQRRVGNGYRSGLPANNKRDCQCISGHYTCGESRLFIADEIPSRFGKKVSGFSGEYAATTMSVPQVNMTPDIYKKIEQYNTKIKEMKSECTKNKSITPDKLFE</sequence>